<dbReference type="FunFam" id="3.40.50.720:FF:000084">
    <property type="entry name" value="Short-chain dehydrogenase reductase"/>
    <property type="match status" value="1"/>
</dbReference>
<dbReference type="PANTHER" id="PTHR43008">
    <property type="entry name" value="BENZIL REDUCTASE"/>
    <property type="match status" value="1"/>
</dbReference>
<dbReference type="EMBL" id="JACBZR010000001">
    <property type="protein sequence ID" value="NYI78569.1"/>
    <property type="molecule type" value="Genomic_DNA"/>
</dbReference>
<evidence type="ECO:0000313" key="3">
    <source>
        <dbReference type="EMBL" id="NYI78569.1"/>
    </source>
</evidence>
<dbReference type="AlphaFoldDB" id="A0A7Z0DMW0"/>
<keyword evidence="2" id="KW-0560">Oxidoreductase</keyword>
<reference evidence="3 4" key="1">
    <citation type="submission" date="2020-07" db="EMBL/GenBank/DDBJ databases">
        <title>Sequencing the genomes of 1000 actinobacteria strains.</title>
        <authorList>
            <person name="Klenk H.-P."/>
        </authorList>
    </citation>
    <scope>NUCLEOTIDE SEQUENCE [LARGE SCALE GENOMIC DNA]</scope>
    <source>
        <strain evidence="3 4">DSM 26487</strain>
    </source>
</reference>
<dbReference type="Gene3D" id="3.40.50.720">
    <property type="entry name" value="NAD(P)-binding Rossmann-like Domain"/>
    <property type="match status" value="1"/>
</dbReference>
<dbReference type="GO" id="GO:0050664">
    <property type="term" value="F:oxidoreductase activity, acting on NAD(P)H, oxygen as acceptor"/>
    <property type="evidence" value="ECO:0007669"/>
    <property type="project" value="TreeGrafter"/>
</dbReference>
<comment type="similarity">
    <text evidence="1">Belongs to the short-chain dehydrogenases/reductases (SDR) family.</text>
</comment>
<dbReference type="Proteomes" id="UP000564496">
    <property type="component" value="Unassembled WGS sequence"/>
</dbReference>
<dbReference type="CDD" id="cd05233">
    <property type="entry name" value="SDR_c"/>
    <property type="match status" value="1"/>
</dbReference>
<accession>A0A7Z0DMW0</accession>
<evidence type="ECO:0000256" key="2">
    <source>
        <dbReference type="ARBA" id="ARBA00023002"/>
    </source>
</evidence>
<dbReference type="PRINTS" id="PR00081">
    <property type="entry name" value="GDHRDH"/>
</dbReference>
<keyword evidence="4" id="KW-1185">Reference proteome</keyword>
<dbReference type="Pfam" id="PF13561">
    <property type="entry name" value="adh_short_C2"/>
    <property type="match status" value="1"/>
</dbReference>
<dbReference type="InterPro" id="IPR002347">
    <property type="entry name" value="SDR_fam"/>
</dbReference>
<proteinExistence type="inferred from homology"/>
<gene>
    <name evidence="3" type="ORF">BJ988_003217</name>
</gene>
<name>A0A7Z0DMW0_9ACTN</name>
<evidence type="ECO:0000256" key="1">
    <source>
        <dbReference type="ARBA" id="ARBA00006484"/>
    </source>
</evidence>
<dbReference type="RefSeq" id="WP_246321502.1">
    <property type="nucleotide sequence ID" value="NZ_JACBZR010000001.1"/>
</dbReference>
<dbReference type="PANTHER" id="PTHR43008:SF4">
    <property type="entry name" value="CHAIN DEHYDROGENASE, PUTATIVE (AFU_ORTHOLOGUE AFUA_4G08710)-RELATED"/>
    <property type="match status" value="1"/>
</dbReference>
<comment type="caution">
    <text evidence="3">The sequence shown here is derived from an EMBL/GenBank/DDBJ whole genome shotgun (WGS) entry which is preliminary data.</text>
</comment>
<organism evidence="3 4">
    <name type="scientific">Nocardioides panzhihuensis</name>
    <dbReference type="NCBI Taxonomy" id="860243"/>
    <lineage>
        <taxon>Bacteria</taxon>
        <taxon>Bacillati</taxon>
        <taxon>Actinomycetota</taxon>
        <taxon>Actinomycetes</taxon>
        <taxon>Propionibacteriales</taxon>
        <taxon>Nocardioidaceae</taxon>
        <taxon>Nocardioides</taxon>
    </lineage>
</organism>
<dbReference type="InterPro" id="IPR036291">
    <property type="entry name" value="NAD(P)-bd_dom_sf"/>
</dbReference>
<sequence length="291" mass="31217">MVYVAERYRSKNSGSEPDSSAHIRISTSKNWASSFPVSEIHQTKGMTMGKLDGKVAVITGGSTGLALAGAQLFVEEGAYVFIQARRQDALDDAVELIGRNVTAVQGDASDLGDLDRLFDTVKREKGSIDVLWASAGMGEPAVLGEITEEQFERSFSLNARGTLFTVQKALPLINDHGSILMTGSNASLGAFPGWSLYAGSKAVQQAWARVWLNELRDRKIRVNVLTPGQVGTAKQEELFDEETRAAFESLIPRGSMGRPEEIASIALFLASADSSYVNGLELVADGGTTAI</sequence>
<dbReference type="SUPFAM" id="SSF51735">
    <property type="entry name" value="NAD(P)-binding Rossmann-fold domains"/>
    <property type="match status" value="1"/>
</dbReference>
<protein>
    <submittedName>
        <fullName evidence="3">NAD(P)-dependent dehydrogenase (Short-subunit alcohol dehydrogenase family)</fullName>
    </submittedName>
</protein>
<evidence type="ECO:0000313" key="4">
    <source>
        <dbReference type="Proteomes" id="UP000564496"/>
    </source>
</evidence>